<feature type="transmembrane region" description="Helical" evidence="1">
    <location>
        <begin position="187"/>
        <end position="207"/>
    </location>
</feature>
<reference evidence="2 3" key="1">
    <citation type="submission" date="2019-09" db="EMBL/GenBank/DDBJ databases">
        <title>Phylogeny of genus Pseudoclavibacter and closely related genus.</title>
        <authorList>
            <person name="Li Y."/>
        </authorList>
    </citation>
    <scope>NUCLEOTIDE SEQUENCE [LARGE SCALE GENOMIC DNA]</scope>
    <source>
        <strain evidence="2 3">THG-MD12</strain>
    </source>
</reference>
<dbReference type="OrthoDB" id="5112493at2"/>
<feature type="transmembrane region" description="Helical" evidence="1">
    <location>
        <begin position="56"/>
        <end position="79"/>
    </location>
</feature>
<feature type="transmembrane region" description="Helical" evidence="1">
    <location>
        <begin position="16"/>
        <end position="36"/>
    </location>
</feature>
<organism evidence="2 3">
    <name type="scientific">Pseudoclavibacter terrae</name>
    <dbReference type="NCBI Taxonomy" id="1530195"/>
    <lineage>
        <taxon>Bacteria</taxon>
        <taxon>Bacillati</taxon>
        <taxon>Actinomycetota</taxon>
        <taxon>Actinomycetes</taxon>
        <taxon>Micrococcales</taxon>
        <taxon>Microbacteriaceae</taxon>
        <taxon>Pseudoclavibacter</taxon>
    </lineage>
</organism>
<accession>A0A7J5B0L3</accession>
<sequence>MTSPLAAPTLEIQRTLWVWCGVYVSAWVSGLLVGAPDVAPSDSSATIAAAYATSPSVLVNAALVHGLAAVALYGMSTLLGSERMRSATRGAGLATLVLSLIQLAGEALLTFGLASDGAAGVIGLDSGQIWAAIQVVDGVKMLALAALVLIVLMGQSRRVLWATLVSGATVLALLASAAGYLTLSAPLMAAAYVALPLLLIWAVVAALRFGTPIAAPEAAPAS</sequence>
<dbReference type="Proteomes" id="UP000490386">
    <property type="component" value="Unassembled WGS sequence"/>
</dbReference>
<dbReference type="EMBL" id="WBJX01000004">
    <property type="protein sequence ID" value="KAB1637311.1"/>
    <property type="molecule type" value="Genomic_DNA"/>
</dbReference>
<protein>
    <recommendedName>
        <fullName evidence="4">DUF4386 family protein</fullName>
    </recommendedName>
</protein>
<keyword evidence="1" id="KW-0812">Transmembrane</keyword>
<dbReference type="AlphaFoldDB" id="A0A7J5B0L3"/>
<feature type="transmembrane region" description="Helical" evidence="1">
    <location>
        <begin position="129"/>
        <end position="152"/>
    </location>
</feature>
<evidence type="ECO:0000313" key="3">
    <source>
        <dbReference type="Proteomes" id="UP000490386"/>
    </source>
</evidence>
<feature type="transmembrane region" description="Helical" evidence="1">
    <location>
        <begin position="91"/>
        <end position="114"/>
    </location>
</feature>
<keyword evidence="1" id="KW-0472">Membrane</keyword>
<evidence type="ECO:0008006" key="4">
    <source>
        <dbReference type="Google" id="ProtNLM"/>
    </source>
</evidence>
<evidence type="ECO:0000256" key="1">
    <source>
        <dbReference type="SAM" id="Phobius"/>
    </source>
</evidence>
<dbReference type="RefSeq" id="WP_151424334.1">
    <property type="nucleotide sequence ID" value="NZ_WBJX01000004.1"/>
</dbReference>
<keyword evidence="3" id="KW-1185">Reference proteome</keyword>
<keyword evidence="1" id="KW-1133">Transmembrane helix</keyword>
<comment type="caution">
    <text evidence="2">The sequence shown here is derived from an EMBL/GenBank/DDBJ whole genome shotgun (WGS) entry which is preliminary data.</text>
</comment>
<gene>
    <name evidence="2" type="ORF">F8O03_13645</name>
</gene>
<proteinExistence type="predicted"/>
<evidence type="ECO:0000313" key="2">
    <source>
        <dbReference type="EMBL" id="KAB1637311.1"/>
    </source>
</evidence>
<feature type="transmembrane region" description="Helical" evidence="1">
    <location>
        <begin position="159"/>
        <end position="181"/>
    </location>
</feature>
<name>A0A7J5B0L3_9MICO</name>